<sequence>MSSDSVNELRFEKCIVCKKPKTGDNWYILDIGHLAEGGYGSVYKAKWTHGPIEYYDNDVQEWHRSGETNIVLKSIKSSSNNNIPDEFFEEIKSQMTSFVDFGYTISDNPNDRPTAIELVDKFFGYRQKGHEIWSQINPIDKKLDSYIPPIDKPLENILYTSKLINSVSKRISMPPISSDI</sequence>
<keyword evidence="2" id="KW-1185">Reference proteome</keyword>
<gene>
    <name evidence="1" type="ORF">DERYTH_LOCUS7336</name>
</gene>
<comment type="caution">
    <text evidence="1">The sequence shown here is derived from an EMBL/GenBank/DDBJ whole genome shotgun (WGS) entry which is preliminary data.</text>
</comment>
<evidence type="ECO:0000313" key="1">
    <source>
        <dbReference type="EMBL" id="CAG8594725.1"/>
    </source>
</evidence>
<accession>A0A9N9GDG6</accession>
<evidence type="ECO:0000313" key="2">
    <source>
        <dbReference type="Proteomes" id="UP000789405"/>
    </source>
</evidence>
<proteinExistence type="predicted"/>
<dbReference type="AlphaFoldDB" id="A0A9N9GDG6"/>
<dbReference type="Proteomes" id="UP000789405">
    <property type="component" value="Unassembled WGS sequence"/>
</dbReference>
<dbReference type="Gene3D" id="1.10.10.1010">
    <property type="entry name" value="Intein homing endonuclease, domain IV"/>
    <property type="match status" value="1"/>
</dbReference>
<name>A0A9N9GDG6_9GLOM</name>
<protein>
    <submittedName>
        <fullName evidence="1">7819_t:CDS:1</fullName>
    </submittedName>
</protein>
<organism evidence="1 2">
    <name type="scientific">Dentiscutata erythropus</name>
    <dbReference type="NCBI Taxonomy" id="1348616"/>
    <lineage>
        <taxon>Eukaryota</taxon>
        <taxon>Fungi</taxon>
        <taxon>Fungi incertae sedis</taxon>
        <taxon>Mucoromycota</taxon>
        <taxon>Glomeromycotina</taxon>
        <taxon>Glomeromycetes</taxon>
        <taxon>Diversisporales</taxon>
        <taxon>Gigasporaceae</taxon>
        <taxon>Dentiscutata</taxon>
    </lineage>
</organism>
<dbReference type="OrthoDB" id="2434671at2759"/>
<dbReference type="EMBL" id="CAJVPY010003550">
    <property type="protein sequence ID" value="CAG8594725.1"/>
    <property type="molecule type" value="Genomic_DNA"/>
</dbReference>
<reference evidence="1" key="1">
    <citation type="submission" date="2021-06" db="EMBL/GenBank/DDBJ databases">
        <authorList>
            <person name="Kallberg Y."/>
            <person name="Tangrot J."/>
            <person name="Rosling A."/>
        </authorList>
    </citation>
    <scope>NUCLEOTIDE SEQUENCE</scope>
    <source>
        <strain evidence="1">MA453B</strain>
    </source>
</reference>